<name>A0ABU6CHE5_9ACTN</name>
<protein>
    <recommendedName>
        <fullName evidence="4">ATP-binding protein</fullName>
    </recommendedName>
</protein>
<proteinExistence type="predicted"/>
<evidence type="ECO:0008006" key="4">
    <source>
        <dbReference type="Google" id="ProtNLM"/>
    </source>
</evidence>
<dbReference type="Proteomes" id="UP001352223">
    <property type="component" value="Unassembled WGS sequence"/>
</dbReference>
<dbReference type="PROSITE" id="PS51318">
    <property type="entry name" value="TAT"/>
    <property type="match status" value="1"/>
</dbReference>
<accession>A0ABU6CHE5</accession>
<comment type="caution">
    <text evidence="2">The sequence shown here is derived from an EMBL/GenBank/DDBJ whole genome shotgun (WGS) entry which is preliminary data.</text>
</comment>
<dbReference type="EMBL" id="JAOZYB010000302">
    <property type="protein sequence ID" value="MEB3964136.1"/>
    <property type="molecule type" value="Genomic_DNA"/>
</dbReference>
<feature type="chain" id="PRO_5046826696" description="ATP-binding protein" evidence="1">
    <location>
        <begin position="44"/>
        <end position="133"/>
    </location>
</feature>
<evidence type="ECO:0000313" key="2">
    <source>
        <dbReference type="EMBL" id="MEB3964136.1"/>
    </source>
</evidence>
<dbReference type="RefSeq" id="WP_324771849.1">
    <property type="nucleotide sequence ID" value="NZ_BAAATS010000018.1"/>
</dbReference>
<evidence type="ECO:0000256" key="1">
    <source>
        <dbReference type="SAM" id="SignalP"/>
    </source>
</evidence>
<keyword evidence="1" id="KW-0732">Signal</keyword>
<feature type="signal peptide" evidence="1">
    <location>
        <begin position="1"/>
        <end position="43"/>
    </location>
</feature>
<gene>
    <name evidence="2" type="ORF">OKJ48_28425</name>
</gene>
<keyword evidence="3" id="KW-1185">Reference proteome</keyword>
<sequence length="133" mass="12794">MARHAVRKNPMPTSGTRRALLRVGLTVTAAGAAVAAGAVTASAAPVDGGDPSSPVRVLTGALTAATTHGLGPVKNLQIDPLAGTGADPLDNAVGTQIADFKPVSTAALTGPLATGSSLSELPVVGTVAGVLPG</sequence>
<reference evidence="2 3" key="1">
    <citation type="submission" date="2022-10" db="EMBL/GenBank/DDBJ databases">
        <authorList>
            <person name="Xie J."/>
            <person name="Shen N."/>
        </authorList>
    </citation>
    <scope>NUCLEOTIDE SEQUENCE [LARGE SCALE GENOMIC DNA]</scope>
    <source>
        <strain evidence="2 3">DSM 41681</strain>
    </source>
</reference>
<dbReference type="InterPro" id="IPR006311">
    <property type="entry name" value="TAT_signal"/>
</dbReference>
<organism evidence="2 3">
    <name type="scientific">Streptomyces kunmingensis</name>
    <dbReference type="NCBI Taxonomy" id="68225"/>
    <lineage>
        <taxon>Bacteria</taxon>
        <taxon>Bacillati</taxon>
        <taxon>Actinomycetota</taxon>
        <taxon>Actinomycetes</taxon>
        <taxon>Kitasatosporales</taxon>
        <taxon>Streptomycetaceae</taxon>
        <taxon>Streptomyces</taxon>
    </lineage>
</organism>
<evidence type="ECO:0000313" key="3">
    <source>
        <dbReference type="Proteomes" id="UP001352223"/>
    </source>
</evidence>